<organism evidence="1 2">
    <name type="scientific">Streptomyces lichenis</name>
    <dbReference type="NCBI Taxonomy" id="2306967"/>
    <lineage>
        <taxon>Bacteria</taxon>
        <taxon>Bacillati</taxon>
        <taxon>Actinomycetota</taxon>
        <taxon>Actinomycetes</taxon>
        <taxon>Kitasatosporales</taxon>
        <taxon>Streptomycetaceae</taxon>
        <taxon>Streptomyces</taxon>
    </lineage>
</organism>
<keyword evidence="2" id="KW-1185">Reference proteome</keyword>
<dbReference type="RefSeq" id="WP_248632072.1">
    <property type="nucleotide sequence ID" value="NZ_JALPTH010000004.1"/>
</dbReference>
<dbReference type="Proteomes" id="UP001522868">
    <property type="component" value="Unassembled WGS sequence"/>
</dbReference>
<evidence type="ECO:0008006" key="3">
    <source>
        <dbReference type="Google" id="ProtNLM"/>
    </source>
</evidence>
<evidence type="ECO:0000313" key="2">
    <source>
        <dbReference type="Proteomes" id="UP001522868"/>
    </source>
</evidence>
<name>A0ABT0I695_9ACTN</name>
<evidence type="ECO:0000313" key="1">
    <source>
        <dbReference type="EMBL" id="MCK8676851.1"/>
    </source>
</evidence>
<reference evidence="1 2" key="1">
    <citation type="submission" date="2022-04" db="EMBL/GenBank/DDBJ databases">
        <title>Streptomyces sp. nov. LCR6-01 isolated from Lichen of Dirinaria sp.</title>
        <authorList>
            <person name="Kanchanasin P."/>
            <person name="Tanasupawat S."/>
            <person name="Phongsopitanun W."/>
        </authorList>
    </citation>
    <scope>NUCLEOTIDE SEQUENCE [LARGE SCALE GENOMIC DNA]</scope>
    <source>
        <strain evidence="1 2">LCR6-01</strain>
    </source>
</reference>
<accession>A0ABT0I695</accession>
<proteinExistence type="predicted"/>
<protein>
    <recommendedName>
        <fullName evidence="3">Glyoxalase</fullName>
    </recommendedName>
</protein>
<gene>
    <name evidence="1" type="ORF">M1O15_05470</name>
</gene>
<sequence>MERVEAVLCVADAEAAAVRRRYEAYLGRPGHPAGPAHTFALNGAVMVFRAGA</sequence>
<comment type="caution">
    <text evidence="1">The sequence shown here is derived from an EMBL/GenBank/DDBJ whole genome shotgun (WGS) entry which is preliminary data.</text>
</comment>
<dbReference type="EMBL" id="JALPTH010000004">
    <property type="protein sequence ID" value="MCK8676851.1"/>
    <property type="molecule type" value="Genomic_DNA"/>
</dbReference>